<feature type="region of interest" description="Disordered" evidence="1">
    <location>
        <begin position="1"/>
        <end position="64"/>
    </location>
</feature>
<proteinExistence type="predicted"/>
<reference evidence="2 3" key="1">
    <citation type="submission" date="2016-10" db="EMBL/GenBank/DDBJ databases">
        <authorList>
            <person name="de Groot N.N."/>
        </authorList>
    </citation>
    <scope>NUCLEOTIDE SEQUENCE [LARGE SCALE GENOMIC DNA]</scope>
    <source>
        <strain evidence="2 3">CGMCC 4.6533</strain>
    </source>
</reference>
<dbReference type="Gene3D" id="2.40.33.20">
    <property type="entry name" value="PK beta-barrel domain-like"/>
    <property type="match status" value="1"/>
</dbReference>
<dbReference type="AlphaFoldDB" id="A0A1G8P666"/>
<name>A0A1G8P666_9ACTN</name>
<protein>
    <submittedName>
        <fullName evidence="2">Uncharacterized protein</fullName>
    </submittedName>
</protein>
<dbReference type="Proteomes" id="UP000199202">
    <property type="component" value="Unassembled WGS sequence"/>
</dbReference>
<organism evidence="2 3">
    <name type="scientific">Nonomuraea jiangxiensis</name>
    <dbReference type="NCBI Taxonomy" id="633440"/>
    <lineage>
        <taxon>Bacteria</taxon>
        <taxon>Bacillati</taxon>
        <taxon>Actinomycetota</taxon>
        <taxon>Actinomycetes</taxon>
        <taxon>Streptosporangiales</taxon>
        <taxon>Streptosporangiaceae</taxon>
        <taxon>Nonomuraea</taxon>
    </lineage>
</organism>
<gene>
    <name evidence="2" type="ORF">SAMN05421869_107341</name>
</gene>
<evidence type="ECO:0000313" key="3">
    <source>
        <dbReference type="Proteomes" id="UP000199202"/>
    </source>
</evidence>
<sequence>MSRTVSPMKLLSVNIGRPRPNPWKKLGATGIDKRPVRGPVAVSAPGPKGTGEVGPGRVSEVVAS</sequence>
<evidence type="ECO:0000256" key="1">
    <source>
        <dbReference type="SAM" id="MobiDB-lite"/>
    </source>
</evidence>
<dbReference type="EMBL" id="FNDJ01000007">
    <property type="protein sequence ID" value="SDI87989.1"/>
    <property type="molecule type" value="Genomic_DNA"/>
</dbReference>
<keyword evidence="3" id="KW-1185">Reference proteome</keyword>
<dbReference type="STRING" id="633440.SAMN05421869_107341"/>
<accession>A0A1G8P666</accession>
<evidence type="ECO:0000313" key="2">
    <source>
        <dbReference type="EMBL" id="SDI87989.1"/>
    </source>
</evidence>